<feature type="binding site" evidence="14">
    <location>
        <position position="310"/>
    </location>
    <ligand>
        <name>FAD</name>
        <dbReference type="ChEBI" id="CHEBI:57692"/>
    </ligand>
</feature>
<dbReference type="Gene3D" id="3.30.390.30">
    <property type="match status" value="1"/>
</dbReference>
<feature type="binding site" evidence="14">
    <location>
        <position position="269"/>
    </location>
    <ligand>
        <name>NAD(+)</name>
        <dbReference type="ChEBI" id="CHEBI:57540"/>
    </ligand>
</feature>
<reference evidence="18 19" key="1">
    <citation type="submission" date="2019-03" db="EMBL/GenBank/DDBJ databases">
        <title>Sequencing the genomes of 1000 actinobacteria strains.</title>
        <authorList>
            <person name="Klenk H.-P."/>
        </authorList>
    </citation>
    <scope>NUCLEOTIDE SEQUENCE [LARGE SCALE GENOMIC DNA]</scope>
    <source>
        <strain evidence="18 19">DSM 44969</strain>
    </source>
</reference>
<dbReference type="Proteomes" id="UP000295560">
    <property type="component" value="Unassembled WGS sequence"/>
</dbReference>
<evidence type="ECO:0000313" key="19">
    <source>
        <dbReference type="Proteomes" id="UP000295560"/>
    </source>
</evidence>
<evidence type="ECO:0000259" key="17">
    <source>
        <dbReference type="Pfam" id="PF07992"/>
    </source>
</evidence>
<dbReference type="NCBIfam" id="NF003585">
    <property type="entry name" value="PRK05249.1"/>
    <property type="match status" value="1"/>
</dbReference>
<accession>A0A4R1HHF3</accession>
<organism evidence="18 19">
    <name type="scientific">Pseudonocardia endophytica</name>
    <dbReference type="NCBI Taxonomy" id="401976"/>
    <lineage>
        <taxon>Bacteria</taxon>
        <taxon>Bacillati</taxon>
        <taxon>Actinomycetota</taxon>
        <taxon>Actinomycetes</taxon>
        <taxon>Pseudonocardiales</taxon>
        <taxon>Pseudonocardiaceae</taxon>
        <taxon>Pseudonocardia</taxon>
    </lineage>
</organism>
<evidence type="ECO:0000256" key="6">
    <source>
        <dbReference type="ARBA" id="ARBA00022490"/>
    </source>
</evidence>
<evidence type="ECO:0000256" key="5">
    <source>
        <dbReference type="ARBA" id="ARBA00012772"/>
    </source>
</evidence>
<comment type="caution">
    <text evidence="18">The sequence shown here is derived from an EMBL/GenBank/DDBJ whole genome shotgun (WGS) entry which is preliminary data.</text>
</comment>
<dbReference type="EMBL" id="SMFZ01000002">
    <property type="protein sequence ID" value="TCK21664.1"/>
    <property type="molecule type" value="Genomic_DNA"/>
</dbReference>
<feature type="binding site" evidence="14">
    <location>
        <begin position="182"/>
        <end position="189"/>
    </location>
    <ligand>
        <name>NAD(+)</name>
        <dbReference type="ChEBI" id="CHEBI:57540"/>
    </ligand>
</feature>
<dbReference type="GO" id="GO:0005829">
    <property type="term" value="C:cytosol"/>
    <property type="evidence" value="ECO:0007669"/>
    <property type="project" value="TreeGrafter"/>
</dbReference>
<dbReference type="GO" id="GO:0004148">
    <property type="term" value="F:dihydrolipoyl dehydrogenase (NADH) activity"/>
    <property type="evidence" value="ECO:0007669"/>
    <property type="project" value="TreeGrafter"/>
</dbReference>
<dbReference type="GO" id="GO:0050660">
    <property type="term" value="F:flavin adenine dinucleotide binding"/>
    <property type="evidence" value="ECO:0007669"/>
    <property type="project" value="TreeGrafter"/>
</dbReference>
<comment type="cofactor">
    <cofactor evidence="14">
        <name>FAD</name>
        <dbReference type="ChEBI" id="CHEBI:57692"/>
    </cofactor>
    <text evidence="14">Binds 1 FAD per subunit.</text>
</comment>
<dbReference type="GO" id="GO:0003957">
    <property type="term" value="F:NAD(P)+ transhydrogenase (Si-specific) activity"/>
    <property type="evidence" value="ECO:0007669"/>
    <property type="project" value="UniProtKB-EC"/>
</dbReference>
<proteinExistence type="inferred from homology"/>
<evidence type="ECO:0000256" key="8">
    <source>
        <dbReference type="ARBA" id="ARBA00022827"/>
    </source>
</evidence>
<dbReference type="PIRSF" id="PIRSF000350">
    <property type="entry name" value="Mercury_reductase_MerA"/>
    <property type="match status" value="1"/>
</dbReference>
<dbReference type="FunFam" id="3.30.390.30:FF:000001">
    <property type="entry name" value="Dihydrolipoyl dehydrogenase"/>
    <property type="match status" value="1"/>
</dbReference>
<keyword evidence="10" id="KW-0560">Oxidoreductase</keyword>
<gene>
    <name evidence="18" type="ORF">EV378_5654</name>
</gene>
<protein>
    <recommendedName>
        <fullName evidence="13">Probable soluble pyridine nucleotide transhydrogenase</fullName>
        <ecNumber evidence="5">1.6.1.1</ecNumber>
    </recommendedName>
    <alternativeName>
        <fullName evidence="12">NAD(P)(+) transhydrogenase [B-specific]</fullName>
    </alternativeName>
</protein>
<evidence type="ECO:0000313" key="18">
    <source>
        <dbReference type="EMBL" id="TCK21664.1"/>
    </source>
</evidence>
<keyword evidence="9" id="KW-0521">NADP</keyword>
<evidence type="ECO:0000256" key="15">
    <source>
        <dbReference type="SAM" id="MobiDB-lite"/>
    </source>
</evidence>
<sequence>MYDYDLMVIGSGPGGQKAAIAAAKLGKRVAVADRGNMMGGVCVNTGTIPSKTLREAVLYLTGFSQREMYGASYRVKSEITIGDLLARTQHVIGREVEIVRNQLMRNHVDILTGTARFTDPHTVVVEGTGRGDHNTVTAEKFVIATGTRPARPDVVQFDGERVVDSDQVLQLTRVPGSMVVVGAGVIGIEYASMFAALGTKVTVVEKRPQMLDFCDPEVVESLKFHLRDQAVTFRFSEEVSSVEVTDIGTITNLASGKRIPAETVMYSAGRQGQTEALDLENAGLTADNRGRIAVDGHYRSSVEHIYAVGDVIGFPALASTSMDQGRLAAYHAFGEPARELRELQPIGIYTIPEISFCGRTEEELTSETVPYEVGLSRYRELARGAIVGDSYGMLKLIVSTADRTLLGVHVFGTNATDLVHIGQAIMGCGGTVDYLVDTVLNYPTLSEAYKVAALDVSNKVRAVEAFQHRQSTLAAPPSVAGPASNGSGISEPVPDPVSEPAAGD</sequence>
<dbReference type="Gene3D" id="3.50.50.60">
    <property type="entry name" value="FAD/NAD(P)-binding domain"/>
    <property type="match status" value="2"/>
</dbReference>
<evidence type="ECO:0000256" key="14">
    <source>
        <dbReference type="PIRSR" id="PIRSR000350-3"/>
    </source>
</evidence>
<keyword evidence="19" id="KW-1185">Reference proteome</keyword>
<evidence type="ECO:0000259" key="16">
    <source>
        <dbReference type="Pfam" id="PF02852"/>
    </source>
</evidence>
<keyword evidence="7" id="KW-0285">Flavoprotein</keyword>
<dbReference type="Pfam" id="PF02852">
    <property type="entry name" value="Pyr_redox_dim"/>
    <property type="match status" value="1"/>
</dbReference>
<evidence type="ECO:0000256" key="11">
    <source>
        <dbReference type="ARBA" id="ARBA00023027"/>
    </source>
</evidence>
<comment type="similarity">
    <text evidence="4">Belongs to the class-I pyridine nucleotide-disulfide oxidoreductase family.</text>
</comment>
<evidence type="ECO:0000256" key="1">
    <source>
        <dbReference type="ARBA" id="ARBA00001815"/>
    </source>
</evidence>
<feature type="binding site" evidence="14">
    <location>
        <position position="205"/>
    </location>
    <ligand>
        <name>NAD(+)</name>
        <dbReference type="ChEBI" id="CHEBI:57540"/>
    </ligand>
</feature>
<dbReference type="InterPro" id="IPR036188">
    <property type="entry name" value="FAD/NAD-bd_sf"/>
</dbReference>
<dbReference type="PRINTS" id="PR00411">
    <property type="entry name" value="PNDRDTASEI"/>
</dbReference>
<keyword evidence="14" id="KW-0547">Nucleotide-binding</keyword>
<feature type="binding site" evidence="14">
    <location>
        <position position="51"/>
    </location>
    <ligand>
        <name>FAD</name>
        <dbReference type="ChEBI" id="CHEBI:57692"/>
    </ligand>
</feature>
<dbReference type="SUPFAM" id="SSF51905">
    <property type="entry name" value="FAD/NAD(P)-binding domain"/>
    <property type="match status" value="1"/>
</dbReference>
<feature type="domain" description="Pyridine nucleotide-disulphide oxidoreductase dimerisation" evidence="16">
    <location>
        <begin position="345"/>
        <end position="452"/>
    </location>
</feature>
<keyword evidence="8 14" id="KW-0274">FAD</keyword>
<keyword evidence="6" id="KW-0963">Cytoplasm</keyword>
<comment type="catalytic activity">
    <reaction evidence="1">
        <text>NAD(+) + NADPH = NADH + NADP(+)</text>
        <dbReference type="Rhea" id="RHEA:11692"/>
        <dbReference type="ChEBI" id="CHEBI:57540"/>
        <dbReference type="ChEBI" id="CHEBI:57783"/>
        <dbReference type="ChEBI" id="CHEBI:57945"/>
        <dbReference type="ChEBI" id="CHEBI:58349"/>
        <dbReference type="EC" id="1.6.1.1"/>
    </reaction>
</comment>
<name>A0A4R1HHF3_PSEEN</name>
<dbReference type="InterPro" id="IPR023753">
    <property type="entry name" value="FAD/NAD-binding_dom"/>
</dbReference>
<evidence type="ECO:0000256" key="12">
    <source>
        <dbReference type="ARBA" id="ARBA00031183"/>
    </source>
</evidence>
<dbReference type="PANTHER" id="PTHR22912">
    <property type="entry name" value="DISULFIDE OXIDOREDUCTASE"/>
    <property type="match status" value="1"/>
</dbReference>
<dbReference type="PANTHER" id="PTHR22912:SF93">
    <property type="entry name" value="SOLUBLE PYRIDINE NUCLEOTIDE TRANSHYDROGENASE"/>
    <property type="match status" value="1"/>
</dbReference>
<dbReference type="SUPFAM" id="SSF55424">
    <property type="entry name" value="FAD/NAD-linked reductases, dimerisation (C-terminal) domain"/>
    <property type="match status" value="1"/>
</dbReference>
<dbReference type="InterPro" id="IPR001100">
    <property type="entry name" value="Pyr_nuc-diS_OxRdtase"/>
</dbReference>
<dbReference type="GO" id="GO:0006103">
    <property type="term" value="P:2-oxoglutarate metabolic process"/>
    <property type="evidence" value="ECO:0007669"/>
    <property type="project" value="TreeGrafter"/>
</dbReference>
<dbReference type="InterPro" id="IPR050151">
    <property type="entry name" value="Class-I_Pyr_Nuc-Dis_Oxidored"/>
</dbReference>
<evidence type="ECO:0000256" key="3">
    <source>
        <dbReference type="ARBA" id="ARBA00004496"/>
    </source>
</evidence>
<dbReference type="RefSeq" id="WP_279389667.1">
    <property type="nucleotide sequence ID" value="NZ_SMFZ01000002.1"/>
</dbReference>
<evidence type="ECO:0000256" key="4">
    <source>
        <dbReference type="ARBA" id="ARBA00007532"/>
    </source>
</evidence>
<comment type="function">
    <text evidence="2">Conversion of NADPH, generated by peripheral catabolic pathways, to NADH, which can enter the respiratory chain for energy generation.</text>
</comment>
<dbReference type="EC" id="1.6.1.1" evidence="5"/>
<keyword evidence="11 14" id="KW-0520">NAD</keyword>
<evidence type="ECO:0000256" key="13">
    <source>
        <dbReference type="ARBA" id="ARBA00072004"/>
    </source>
</evidence>
<dbReference type="InterPro" id="IPR016156">
    <property type="entry name" value="FAD/NAD-linked_Rdtase_dimer_sf"/>
</dbReference>
<dbReference type="Pfam" id="PF07992">
    <property type="entry name" value="Pyr_redox_2"/>
    <property type="match status" value="1"/>
</dbReference>
<evidence type="ECO:0000256" key="7">
    <source>
        <dbReference type="ARBA" id="ARBA00022630"/>
    </source>
</evidence>
<feature type="region of interest" description="Disordered" evidence="15">
    <location>
        <begin position="473"/>
        <end position="504"/>
    </location>
</feature>
<dbReference type="AlphaFoldDB" id="A0A4R1HHF3"/>
<evidence type="ECO:0000256" key="9">
    <source>
        <dbReference type="ARBA" id="ARBA00022857"/>
    </source>
</evidence>
<dbReference type="PRINTS" id="PR00368">
    <property type="entry name" value="FADPNR"/>
</dbReference>
<evidence type="ECO:0000256" key="10">
    <source>
        <dbReference type="ARBA" id="ARBA00023002"/>
    </source>
</evidence>
<feature type="domain" description="FAD/NAD(P)-binding" evidence="17">
    <location>
        <begin position="4"/>
        <end position="325"/>
    </location>
</feature>
<dbReference type="InterPro" id="IPR004099">
    <property type="entry name" value="Pyr_nucl-diS_OxRdtase_dimer"/>
</dbReference>
<comment type="subcellular location">
    <subcellularLocation>
        <location evidence="3">Cytoplasm</location>
    </subcellularLocation>
</comment>
<evidence type="ECO:0000256" key="2">
    <source>
        <dbReference type="ARBA" id="ARBA00002842"/>
    </source>
</evidence>
<dbReference type="FunFam" id="3.50.50.60:FF:000008">
    <property type="entry name" value="Soluble pyridine nucleotide transhydrogenase"/>
    <property type="match status" value="1"/>
</dbReference>